<evidence type="ECO:0000256" key="1">
    <source>
        <dbReference type="ARBA" id="ARBA00004651"/>
    </source>
</evidence>
<sequence length="81" mass="9381">MTTYDRISRFNHWTAAILFLTMLGFGFYLAYGGLEMPQKLPLIVNHKAMGVLLLVWGIWRVGYRFRPSPSTLQLCDFTIQP</sequence>
<dbReference type="Proteomes" id="UP000761264">
    <property type="component" value="Unassembled WGS sequence"/>
</dbReference>
<evidence type="ECO:0000259" key="7">
    <source>
        <dbReference type="Pfam" id="PF01292"/>
    </source>
</evidence>
<dbReference type="InterPro" id="IPR016174">
    <property type="entry name" value="Di-haem_cyt_TM"/>
</dbReference>
<feature type="domain" description="Cytochrome b561 bacterial/Ni-hydrogenase" evidence="7">
    <location>
        <begin position="4"/>
        <end position="68"/>
    </location>
</feature>
<proteinExistence type="predicted"/>
<dbReference type="Pfam" id="PF01292">
    <property type="entry name" value="Ni_hydr_CYTB"/>
    <property type="match status" value="1"/>
</dbReference>
<accession>A0A967KHL3</accession>
<evidence type="ECO:0000313" key="9">
    <source>
        <dbReference type="Proteomes" id="UP000761264"/>
    </source>
</evidence>
<name>A0A967KHL3_9PROT</name>
<dbReference type="GO" id="GO:0009055">
    <property type="term" value="F:electron transfer activity"/>
    <property type="evidence" value="ECO:0007669"/>
    <property type="project" value="InterPro"/>
</dbReference>
<protein>
    <submittedName>
        <fullName evidence="8">Cytochrome b/b6 domain-containing protein</fullName>
    </submittedName>
</protein>
<dbReference type="AlphaFoldDB" id="A0A967KHL3"/>
<feature type="transmembrane region" description="Helical" evidence="6">
    <location>
        <begin position="12"/>
        <end position="31"/>
    </location>
</feature>
<keyword evidence="3 6" id="KW-0812">Transmembrane</keyword>
<dbReference type="Gene3D" id="1.20.950.20">
    <property type="entry name" value="Transmembrane di-heme cytochromes, Chain C"/>
    <property type="match status" value="1"/>
</dbReference>
<dbReference type="GO" id="GO:0022904">
    <property type="term" value="P:respiratory electron transport chain"/>
    <property type="evidence" value="ECO:0007669"/>
    <property type="project" value="InterPro"/>
</dbReference>
<evidence type="ECO:0000256" key="6">
    <source>
        <dbReference type="SAM" id="Phobius"/>
    </source>
</evidence>
<dbReference type="EMBL" id="JAAQPH010000021">
    <property type="protein sequence ID" value="NIA71386.1"/>
    <property type="molecule type" value="Genomic_DNA"/>
</dbReference>
<evidence type="ECO:0000256" key="3">
    <source>
        <dbReference type="ARBA" id="ARBA00022692"/>
    </source>
</evidence>
<evidence type="ECO:0000256" key="5">
    <source>
        <dbReference type="ARBA" id="ARBA00023136"/>
    </source>
</evidence>
<evidence type="ECO:0000313" key="8">
    <source>
        <dbReference type="EMBL" id="NIA71386.1"/>
    </source>
</evidence>
<feature type="transmembrane region" description="Helical" evidence="6">
    <location>
        <begin position="43"/>
        <end position="63"/>
    </location>
</feature>
<keyword evidence="2" id="KW-1003">Cell membrane</keyword>
<keyword evidence="4 6" id="KW-1133">Transmembrane helix</keyword>
<dbReference type="SUPFAM" id="SSF81342">
    <property type="entry name" value="Transmembrane di-heme cytochromes"/>
    <property type="match status" value="1"/>
</dbReference>
<evidence type="ECO:0000256" key="2">
    <source>
        <dbReference type="ARBA" id="ARBA00022475"/>
    </source>
</evidence>
<comment type="subcellular location">
    <subcellularLocation>
        <location evidence="1">Cell membrane</location>
        <topology evidence="1">Multi-pass membrane protein</topology>
    </subcellularLocation>
</comment>
<keyword evidence="5 6" id="KW-0472">Membrane</keyword>
<comment type="caution">
    <text evidence="8">The sequence shown here is derived from an EMBL/GenBank/DDBJ whole genome shotgun (WGS) entry which is preliminary data.</text>
</comment>
<dbReference type="GO" id="GO:0005886">
    <property type="term" value="C:plasma membrane"/>
    <property type="evidence" value="ECO:0007669"/>
    <property type="project" value="UniProtKB-SubCell"/>
</dbReference>
<dbReference type="InterPro" id="IPR011577">
    <property type="entry name" value="Cyt_b561_bac/Ni-Hgenase"/>
</dbReference>
<reference evidence="8" key="1">
    <citation type="submission" date="2020-03" db="EMBL/GenBank/DDBJ databases">
        <title>Genome of Pelagibius litoralis DSM 21314T.</title>
        <authorList>
            <person name="Wang G."/>
        </authorList>
    </citation>
    <scope>NUCLEOTIDE SEQUENCE</scope>
    <source>
        <strain evidence="8">DSM 21314</strain>
    </source>
</reference>
<keyword evidence="9" id="KW-1185">Reference proteome</keyword>
<organism evidence="8 9">
    <name type="scientific">Pelagibius litoralis</name>
    <dbReference type="NCBI Taxonomy" id="374515"/>
    <lineage>
        <taxon>Bacteria</taxon>
        <taxon>Pseudomonadati</taxon>
        <taxon>Pseudomonadota</taxon>
        <taxon>Alphaproteobacteria</taxon>
        <taxon>Rhodospirillales</taxon>
        <taxon>Rhodovibrionaceae</taxon>
        <taxon>Pelagibius</taxon>
    </lineage>
</organism>
<gene>
    <name evidence="8" type="ORF">HBA54_22580</name>
</gene>
<evidence type="ECO:0000256" key="4">
    <source>
        <dbReference type="ARBA" id="ARBA00022989"/>
    </source>
</evidence>